<evidence type="ECO:0000259" key="10">
    <source>
        <dbReference type="Pfam" id="PF01180"/>
    </source>
</evidence>
<dbReference type="PIRSF" id="PIRSF000164">
    <property type="entry name" value="DHO_oxidase"/>
    <property type="match status" value="1"/>
</dbReference>
<dbReference type="NCBIfam" id="NF005574">
    <property type="entry name" value="PRK07259.1"/>
    <property type="match status" value="1"/>
</dbReference>
<feature type="binding site" evidence="9">
    <location>
        <begin position="189"/>
        <end position="190"/>
    </location>
    <ligand>
        <name>substrate</name>
    </ligand>
</feature>
<gene>
    <name evidence="9" type="primary">pyrD</name>
    <name evidence="11" type="ORF">EYM_00095</name>
</gene>
<dbReference type="PANTHER" id="PTHR48109:SF1">
    <property type="entry name" value="DIHYDROOROTATE DEHYDROGENASE (FUMARATE)"/>
    <property type="match status" value="1"/>
</dbReference>
<comment type="catalytic activity">
    <reaction evidence="9">
        <text>(S)-dihydroorotate + A = orotate + AH2</text>
        <dbReference type="Rhea" id="RHEA:18073"/>
        <dbReference type="ChEBI" id="CHEBI:13193"/>
        <dbReference type="ChEBI" id="CHEBI:17499"/>
        <dbReference type="ChEBI" id="CHEBI:30839"/>
        <dbReference type="ChEBI" id="CHEBI:30864"/>
    </reaction>
</comment>
<evidence type="ECO:0000256" key="8">
    <source>
        <dbReference type="ARBA" id="ARBA00023002"/>
    </source>
</evidence>
<dbReference type="InterPro" id="IPR033888">
    <property type="entry name" value="DHOD_1B"/>
</dbReference>
<dbReference type="PANTHER" id="PTHR48109">
    <property type="entry name" value="DIHYDROOROTATE DEHYDROGENASE (QUINONE), MITOCHONDRIAL-RELATED"/>
    <property type="match status" value="1"/>
</dbReference>
<dbReference type="FunFam" id="3.20.20.70:FF:000027">
    <property type="entry name" value="Dihydropyrimidine dehydrogenase [NADP(+)]"/>
    <property type="match status" value="1"/>
</dbReference>
<proteinExistence type="inferred from homology"/>
<sequence length="301" mass="32062">MTSLEVEVGGLKLKLPFMQASGILGGNPEALEIVAKGDVGALVTKSITPRPRKGNDPPIIIETECGYVNAVGLSNPGKEAIPKLVDVGKKYGLPVIVSVAGTNEEEFAEVAWMAEDSGASAVELNLSCPHAKGMGLEIGMDLSLSSEIVRTVTTTTKIPVFVKLGYMDSLVNTASKLLELGVDALVLINTVRAMKVDIYALKPVLTNKVGGLSGRAIKPIAVRAIYEVYKELRAPIIGVGGISKWQDVVEFMLVGARAVQVGSALIEKGIEVFSELKAGLLHWMQEMEYKNIDEFVGIAVD</sequence>
<reference evidence="11 12" key="1">
    <citation type="submission" date="2013-11" db="EMBL/GenBank/DDBJ databases">
        <title>Comparative genomics of Ignicoccus.</title>
        <authorList>
            <person name="Podar M."/>
        </authorList>
    </citation>
    <scope>NUCLEOTIDE SEQUENCE [LARGE SCALE GENOMIC DNA]</scope>
    <source>
        <strain evidence="11 12">DSM 13165</strain>
    </source>
</reference>
<evidence type="ECO:0000256" key="5">
    <source>
        <dbReference type="ARBA" id="ARBA00022630"/>
    </source>
</evidence>
<feature type="binding site" evidence="9">
    <location>
        <position position="214"/>
    </location>
    <ligand>
        <name>FMN</name>
        <dbReference type="ChEBI" id="CHEBI:58210"/>
    </ligand>
</feature>
<comment type="caution">
    <text evidence="9">Lacks conserved residue(s) required for the propagation of feature annotation.</text>
</comment>
<protein>
    <recommendedName>
        <fullName evidence="9">Dihydroorotate dehydrogenase</fullName>
        <shortName evidence="9">DHOD</shortName>
        <shortName evidence="9">DHODase</shortName>
        <shortName evidence="9">DHOdehase</shortName>
        <ecNumber evidence="9">1.3.-.-</ecNumber>
    </recommendedName>
</protein>
<dbReference type="InterPro" id="IPR049622">
    <property type="entry name" value="Dihydroorotate_DH_I"/>
</dbReference>
<feature type="binding site" evidence="9">
    <location>
        <position position="163"/>
    </location>
    <ligand>
        <name>FMN</name>
        <dbReference type="ChEBI" id="CHEBI:58210"/>
    </ligand>
</feature>
<dbReference type="Gene3D" id="3.20.20.70">
    <property type="entry name" value="Aldolase class I"/>
    <property type="match status" value="1"/>
</dbReference>
<keyword evidence="12" id="KW-1185">Reference proteome</keyword>
<organism evidence="11 12">
    <name type="scientific">Ignicoccus islandicus DSM 13165</name>
    <dbReference type="NCBI Taxonomy" id="940295"/>
    <lineage>
        <taxon>Archaea</taxon>
        <taxon>Thermoproteota</taxon>
        <taxon>Thermoprotei</taxon>
        <taxon>Desulfurococcales</taxon>
        <taxon>Desulfurococcaceae</taxon>
        <taxon>Ignicoccus</taxon>
    </lineage>
</organism>
<evidence type="ECO:0000256" key="3">
    <source>
        <dbReference type="ARBA" id="ARBA00008008"/>
    </source>
</evidence>
<feature type="domain" description="Dihydroorotate dehydrogenase catalytic" evidence="10">
    <location>
        <begin position="4"/>
        <end position="284"/>
    </location>
</feature>
<evidence type="ECO:0000256" key="1">
    <source>
        <dbReference type="ARBA" id="ARBA00004496"/>
    </source>
</evidence>
<keyword evidence="8 9" id="KW-0560">Oxidoreductase</keyword>
<dbReference type="Pfam" id="PF01180">
    <property type="entry name" value="DHO_dh"/>
    <property type="match status" value="1"/>
</dbReference>
<comment type="similarity">
    <text evidence="3 9">Belongs to the dihydroorotate dehydrogenase family. Type 1 subfamily.</text>
</comment>
<feature type="binding site" evidence="9">
    <location>
        <begin position="240"/>
        <end position="241"/>
    </location>
    <ligand>
        <name>FMN</name>
        <dbReference type="ChEBI" id="CHEBI:58210"/>
    </ligand>
</feature>
<feature type="binding site" evidence="9">
    <location>
        <position position="21"/>
    </location>
    <ligand>
        <name>FMN</name>
        <dbReference type="ChEBI" id="CHEBI:58210"/>
    </ligand>
</feature>
<dbReference type="GO" id="GO:0006207">
    <property type="term" value="P:'de novo' pyrimidine nucleobase biosynthetic process"/>
    <property type="evidence" value="ECO:0007669"/>
    <property type="project" value="TreeGrafter"/>
</dbReference>
<comment type="pathway">
    <text evidence="2 9">Pyrimidine metabolism; UMP biosynthesis via de novo pathway.</text>
</comment>
<feature type="binding site" evidence="9">
    <location>
        <begin position="45"/>
        <end position="46"/>
    </location>
    <ligand>
        <name>FMN</name>
        <dbReference type="ChEBI" id="CHEBI:58210"/>
    </ligand>
</feature>
<feature type="binding site" evidence="9">
    <location>
        <position position="45"/>
    </location>
    <ligand>
        <name>substrate</name>
    </ligand>
</feature>
<name>A0A0U3F6T1_9CREN</name>
<feature type="binding site" evidence="9">
    <location>
        <position position="125"/>
    </location>
    <ligand>
        <name>substrate</name>
    </ligand>
</feature>
<evidence type="ECO:0000313" key="11">
    <source>
        <dbReference type="EMBL" id="ALU11337.1"/>
    </source>
</evidence>
<dbReference type="KEGG" id="iis:EYM_00095"/>
<dbReference type="STRING" id="940295.EYM_00095"/>
<dbReference type="GeneID" id="30679438"/>
<evidence type="ECO:0000256" key="9">
    <source>
        <dbReference type="HAMAP-Rule" id="MF_00224"/>
    </source>
</evidence>
<dbReference type="InterPro" id="IPR005720">
    <property type="entry name" value="Dihydroorotate_DH_cat"/>
</dbReference>
<dbReference type="AlphaFoldDB" id="A0A0U3F6T1"/>
<dbReference type="RefSeq" id="WP_157058690.1">
    <property type="nucleotide sequence ID" value="NZ_CP006867.1"/>
</dbReference>
<keyword evidence="5 9" id="KW-0285">Flavoprotein</keyword>
<accession>A0A0U3F6T1</accession>
<evidence type="ECO:0000313" key="12">
    <source>
        <dbReference type="Proteomes" id="UP000060778"/>
    </source>
</evidence>
<feature type="active site" description="Nucleophile" evidence="9">
    <location>
        <position position="128"/>
    </location>
</feature>
<evidence type="ECO:0000256" key="4">
    <source>
        <dbReference type="ARBA" id="ARBA00022490"/>
    </source>
</evidence>
<keyword evidence="7 9" id="KW-0665">Pyrimidine biosynthesis</keyword>
<comment type="function">
    <text evidence="9">Catalyzes the conversion of dihydroorotate to orotate.</text>
</comment>
<dbReference type="InterPro" id="IPR053488">
    <property type="entry name" value="DHODH_Type1"/>
</dbReference>
<dbReference type="OrthoDB" id="36608at2157"/>
<dbReference type="GO" id="GO:0004152">
    <property type="term" value="F:dihydroorotate dehydrogenase activity"/>
    <property type="evidence" value="ECO:0007669"/>
    <property type="project" value="UniProtKB-UniRule"/>
</dbReference>
<dbReference type="SUPFAM" id="SSF51395">
    <property type="entry name" value="FMN-linked oxidoreductases"/>
    <property type="match status" value="1"/>
</dbReference>
<dbReference type="Proteomes" id="UP000060778">
    <property type="component" value="Chromosome"/>
</dbReference>
<feature type="binding site" evidence="9">
    <location>
        <position position="125"/>
    </location>
    <ligand>
        <name>FMN</name>
        <dbReference type="ChEBI" id="CHEBI:58210"/>
    </ligand>
</feature>
<feature type="binding site" evidence="9">
    <location>
        <position position="188"/>
    </location>
    <ligand>
        <name>FMN</name>
        <dbReference type="ChEBI" id="CHEBI:58210"/>
    </ligand>
</feature>
<feature type="binding site" evidence="9">
    <location>
        <begin position="262"/>
        <end position="263"/>
    </location>
    <ligand>
        <name>FMN</name>
        <dbReference type="ChEBI" id="CHEBI:58210"/>
    </ligand>
</feature>
<dbReference type="CDD" id="cd04740">
    <property type="entry name" value="DHOD_1B_like"/>
    <property type="match status" value="1"/>
</dbReference>
<comment type="cofactor">
    <cofactor evidence="9">
        <name>FMN</name>
        <dbReference type="ChEBI" id="CHEBI:58210"/>
    </cofactor>
    <text evidence="9">Binds 1 FMN per subunit.</text>
</comment>
<evidence type="ECO:0000256" key="6">
    <source>
        <dbReference type="ARBA" id="ARBA00022643"/>
    </source>
</evidence>
<dbReference type="InterPro" id="IPR013785">
    <property type="entry name" value="Aldolase_TIM"/>
</dbReference>
<feature type="binding site" evidence="9">
    <location>
        <begin position="69"/>
        <end position="73"/>
    </location>
    <ligand>
        <name>substrate</name>
    </ligand>
</feature>
<dbReference type="EC" id="1.3.-.-" evidence="9"/>
<dbReference type="HAMAP" id="MF_00224">
    <property type="entry name" value="DHO_dh_type1"/>
    <property type="match status" value="1"/>
</dbReference>
<dbReference type="GO" id="GO:0005737">
    <property type="term" value="C:cytoplasm"/>
    <property type="evidence" value="ECO:0007669"/>
    <property type="project" value="UniProtKB-SubCell"/>
</dbReference>
<dbReference type="GO" id="GO:0044205">
    <property type="term" value="P:'de novo' UMP biosynthetic process"/>
    <property type="evidence" value="ECO:0007669"/>
    <property type="project" value="UniProtKB-UniRule"/>
</dbReference>
<dbReference type="InterPro" id="IPR012135">
    <property type="entry name" value="Dihydroorotate_DH_1_2"/>
</dbReference>
<dbReference type="InterPro" id="IPR024920">
    <property type="entry name" value="Dihydroorotate_DH_1"/>
</dbReference>
<evidence type="ECO:0000256" key="7">
    <source>
        <dbReference type="ARBA" id="ARBA00022975"/>
    </source>
</evidence>
<dbReference type="InterPro" id="IPR050074">
    <property type="entry name" value="DHO_dehydrogenase"/>
</dbReference>
<dbReference type="EMBL" id="CP006867">
    <property type="protein sequence ID" value="ALU11337.1"/>
    <property type="molecule type" value="Genomic_DNA"/>
</dbReference>
<keyword evidence="6 9" id="KW-0288">FMN</keyword>
<keyword evidence="4 9" id="KW-0963">Cytoplasm</keyword>
<dbReference type="UniPathway" id="UPA00070"/>
<evidence type="ECO:0000256" key="2">
    <source>
        <dbReference type="ARBA" id="ARBA00004725"/>
    </source>
</evidence>
<dbReference type="NCBIfam" id="TIGR01037">
    <property type="entry name" value="pyrD_sub1_fam"/>
    <property type="match status" value="1"/>
</dbReference>
<comment type="subcellular location">
    <subcellularLocation>
        <location evidence="1 9">Cytoplasm</location>
    </subcellularLocation>
</comment>
<dbReference type="NCBIfam" id="NF041011">
    <property type="entry name" value="dihydoor_dh_Arch"/>
    <property type="match status" value="1"/>
</dbReference>